<dbReference type="PROSITE" id="PS50109">
    <property type="entry name" value="HIS_KIN"/>
    <property type="match status" value="1"/>
</dbReference>
<dbReference type="Pfam" id="PF00512">
    <property type="entry name" value="HisKA"/>
    <property type="match status" value="1"/>
</dbReference>
<dbReference type="Gene3D" id="6.10.340.10">
    <property type="match status" value="1"/>
</dbReference>
<dbReference type="Proteomes" id="UP001524478">
    <property type="component" value="Unassembled WGS sequence"/>
</dbReference>
<evidence type="ECO:0000256" key="3">
    <source>
        <dbReference type="ARBA" id="ARBA00012438"/>
    </source>
</evidence>
<keyword evidence="15" id="KW-0547">Nucleotide-binding</keyword>
<dbReference type="InterPro" id="IPR050398">
    <property type="entry name" value="HssS/ArlS-like"/>
</dbReference>
<evidence type="ECO:0000256" key="11">
    <source>
        <dbReference type="SAM" id="Coils"/>
    </source>
</evidence>
<keyword evidence="10 12" id="KW-0472">Membrane</keyword>
<feature type="transmembrane region" description="Helical" evidence="12">
    <location>
        <begin position="56"/>
        <end position="78"/>
    </location>
</feature>
<keyword evidence="9" id="KW-0902">Two-component regulatory system</keyword>
<dbReference type="Gene3D" id="3.30.565.10">
    <property type="entry name" value="Histidine kinase-like ATPase, C-terminal domain"/>
    <property type="match status" value="1"/>
</dbReference>
<feature type="coiled-coil region" evidence="11">
    <location>
        <begin position="148"/>
        <end position="228"/>
    </location>
</feature>
<evidence type="ECO:0000256" key="9">
    <source>
        <dbReference type="ARBA" id="ARBA00023012"/>
    </source>
</evidence>
<evidence type="ECO:0000256" key="10">
    <source>
        <dbReference type="ARBA" id="ARBA00023136"/>
    </source>
</evidence>
<sequence>MNKSNLGPVFTFLYKIIKNILYIAVYILQFLFDLLKKSIEKISNRLRFSITFKLTLSYVFIFILISIITNTLTLVGFIRYVGNTPYYDYVTILALILLASNVLGILLIVLIGSKASRKLLSPIDTMTKMVKEISINDLDKRLDVRGSKNELKDLAITFNDTLNRLEESIEKQNQFISDASHELRTPISVIQGYANLLNRWGKDDKEVLDESLEAIKNESENMKNLVENLLFLARGDKHTQKVAKEDFPLNKLIEEILTETKLIDDSHIITIERNEEIIVKADKNLIKEALRIFLDNSIKYTPAGGTVKLMSYEKNGKGVITIEDSGIGISKEHLPHIFDRFYRTDKSRTRESGGTGLGLSIAKWIIDNHSGNIDIDSKIDVGTKVTIELPLR</sequence>
<evidence type="ECO:0000256" key="1">
    <source>
        <dbReference type="ARBA" id="ARBA00000085"/>
    </source>
</evidence>
<feature type="domain" description="HAMP" evidence="14">
    <location>
        <begin position="117"/>
        <end position="170"/>
    </location>
</feature>
<feature type="transmembrane region" description="Helical" evidence="12">
    <location>
        <begin position="90"/>
        <end position="111"/>
    </location>
</feature>
<keyword evidence="6 12" id="KW-0812">Transmembrane</keyword>
<evidence type="ECO:0000259" key="13">
    <source>
        <dbReference type="PROSITE" id="PS50109"/>
    </source>
</evidence>
<dbReference type="PRINTS" id="PR00344">
    <property type="entry name" value="BCTRLSENSOR"/>
</dbReference>
<dbReference type="InterPro" id="IPR003661">
    <property type="entry name" value="HisK_dim/P_dom"/>
</dbReference>
<dbReference type="InterPro" id="IPR004358">
    <property type="entry name" value="Sig_transdc_His_kin-like_C"/>
</dbReference>
<evidence type="ECO:0000256" key="6">
    <source>
        <dbReference type="ARBA" id="ARBA00022692"/>
    </source>
</evidence>
<dbReference type="CDD" id="cd00075">
    <property type="entry name" value="HATPase"/>
    <property type="match status" value="1"/>
</dbReference>
<dbReference type="SUPFAM" id="SSF55874">
    <property type="entry name" value="ATPase domain of HSP90 chaperone/DNA topoisomerase II/histidine kinase"/>
    <property type="match status" value="1"/>
</dbReference>
<dbReference type="InterPro" id="IPR036097">
    <property type="entry name" value="HisK_dim/P_sf"/>
</dbReference>
<dbReference type="SMART" id="SM00388">
    <property type="entry name" value="HisKA"/>
    <property type="match status" value="1"/>
</dbReference>
<evidence type="ECO:0000256" key="2">
    <source>
        <dbReference type="ARBA" id="ARBA00004141"/>
    </source>
</evidence>
<dbReference type="Pfam" id="PF00672">
    <property type="entry name" value="HAMP"/>
    <property type="match status" value="1"/>
</dbReference>
<evidence type="ECO:0000256" key="12">
    <source>
        <dbReference type="SAM" id="Phobius"/>
    </source>
</evidence>
<dbReference type="InterPro" id="IPR005467">
    <property type="entry name" value="His_kinase_dom"/>
</dbReference>
<dbReference type="InterPro" id="IPR003594">
    <property type="entry name" value="HATPase_dom"/>
</dbReference>
<dbReference type="SUPFAM" id="SSF47384">
    <property type="entry name" value="Homodimeric domain of signal transducing histidine kinase"/>
    <property type="match status" value="1"/>
</dbReference>
<dbReference type="RefSeq" id="WP_256313068.1">
    <property type="nucleotide sequence ID" value="NZ_JANGAC010000027.1"/>
</dbReference>
<feature type="domain" description="Histidine kinase" evidence="13">
    <location>
        <begin position="178"/>
        <end position="392"/>
    </location>
</feature>
<dbReference type="CDD" id="cd06225">
    <property type="entry name" value="HAMP"/>
    <property type="match status" value="1"/>
</dbReference>
<keyword evidence="4" id="KW-0597">Phosphoprotein</keyword>
<keyword evidence="16" id="KW-1185">Reference proteome</keyword>
<evidence type="ECO:0000256" key="5">
    <source>
        <dbReference type="ARBA" id="ARBA00022679"/>
    </source>
</evidence>
<evidence type="ECO:0000313" key="16">
    <source>
        <dbReference type="Proteomes" id="UP001524478"/>
    </source>
</evidence>
<dbReference type="GO" id="GO:0005524">
    <property type="term" value="F:ATP binding"/>
    <property type="evidence" value="ECO:0007669"/>
    <property type="project" value="UniProtKB-KW"/>
</dbReference>
<dbReference type="Gene3D" id="1.10.287.130">
    <property type="match status" value="1"/>
</dbReference>
<name>A0ABT1SGP5_9FIRM</name>
<dbReference type="EMBL" id="JANGAC010000027">
    <property type="protein sequence ID" value="MCQ4925668.1"/>
    <property type="molecule type" value="Genomic_DNA"/>
</dbReference>
<evidence type="ECO:0000256" key="4">
    <source>
        <dbReference type="ARBA" id="ARBA00022553"/>
    </source>
</evidence>
<keyword evidence="8 12" id="KW-1133">Transmembrane helix</keyword>
<keyword evidence="5" id="KW-0808">Transferase</keyword>
<dbReference type="Pfam" id="PF02518">
    <property type="entry name" value="HATPase_c"/>
    <property type="match status" value="1"/>
</dbReference>
<comment type="catalytic activity">
    <reaction evidence="1">
        <text>ATP + protein L-histidine = ADP + protein N-phospho-L-histidine.</text>
        <dbReference type="EC" id="2.7.13.3"/>
    </reaction>
</comment>
<accession>A0ABT1SGP5</accession>
<comment type="caution">
    <text evidence="15">The sequence shown here is derived from an EMBL/GenBank/DDBJ whole genome shotgun (WGS) entry which is preliminary data.</text>
</comment>
<keyword evidence="11" id="KW-0175">Coiled coil</keyword>
<dbReference type="PROSITE" id="PS50885">
    <property type="entry name" value="HAMP"/>
    <property type="match status" value="1"/>
</dbReference>
<dbReference type="SMART" id="SM00387">
    <property type="entry name" value="HATPase_c"/>
    <property type="match status" value="1"/>
</dbReference>
<keyword evidence="15" id="KW-0067">ATP-binding</keyword>
<organism evidence="15 16">
    <name type="scientific">Tissierella carlieri</name>
    <dbReference type="NCBI Taxonomy" id="689904"/>
    <lineage>
        <taxon>Bacteria</taxon>
        <taxon>Bacillati</taxon>
        <taxon>Bacillota</taxon>
        <taxon>Tissierellia</taxon>
        <taxon>Tissierellales</taxon>
        <taxon>Tissierellaceae</taxon>
        <taxon>Tissierella</taxon>
    </lineage>
</organism>
<protein>
    <recommendedName>
        <fullName evidence="3">histidine kinase</fullName>
        <ecNumber evidence="3">2.7.13.3</ecNumber>
    </recommendedName>
</protein>
<dbReference type="SMART" id="SM00304">
    <property type="entry name" value="HAMP"/>
    <property type="match status" value="1"/>
</dbReference>
<dbReference type="CDD" id="cd00082">
    <property type="entry name" value="HisKA"/>
    <property type="match status" value="1"/>
</dbReference>
<evidence type="ECO:0000256" key="7">
    <source>
        <dbReference type="ARBA" id="ARBA00022777"/>
    </source>
</evidence>
<evidence type="ECO:0000256" key="8">
    <source>
        <dbReference type="ARBA" id="ARBA00022989"/>
    </source>
</evidence>
<evidence type="ECO:0000259" key="14">
    <source>
        <dbReference type="PROSITE" id="PS50885"/>
    </source>
</evidence>
<comment type="subcellular location">
    <subcellularLocation>
        <location evidence="2">Membrane</location>
        <topology evidence="2">Multi-pass membrane protein</topology>
    </subcellularLocation>
</comment>
<dbReference type="PANTHER" id="PTHR45528">
    <property type="entry name" value="SENSOR HISTIDINE KINASE CPXA"/>
    <property type="match status" value="1"/>
</dbReference>
<keyword evidence="7" id="KW-0418">Kinase</keyword>
<dbReference type="EC" id="2.7.13.3" evidence="3"/>
<gene>
    <name evidence="15" type="ORF">NE686_21405</name>
</gene>
<dbReference type="InterPro" id="IPR003660">
    <property type="entry name" value="HAMP_dom"/>
</dbReference>
<dbReference type="InterPro" id="IPR036890">
    <property type="entry name" value="HATPase_C_sf"/>
</dbReference>
<evidence type="ECO:0000313" key="15">
    <source>
        <dbReference type="EMBL" id="MCQ4925668.1"/>
    </source>
</evidence>
<feature type="transmembrane region" description="Helical" evidence="12">
    <location>
        <begin position="12"/>
        <end position="35"/>
    </location>
</feature>
<reference evidence="15 16" key="1">
    <citation type="submission" date="2022-06" db="EMBL/GenBank/DDBJ databases">
        <title>Isolation of gut microbiota from human fecal samples.</title>
        <authorList>
            <person name="Pamer E.G."/>
            <person name="Barat B."/>
            <person name="Waligurski E."/>
            <person name="Medina S."/>
            <person name="Paddock L."/>
            <person name="Mostad J."/>
        </authorList>
    </citation>
    <scope>NUCLEOTIDE SEQUENCE [LARGE SCALE GENOMIC DNA]</scope>
    <source>
        <strain evidence="15 16">DFI.7.95</strain>
    </source>
</reference>
<proteinExistence type="predicted"/>
<dbReference type="SUPFAM" id="SSF158472">
    <property type="entry name" value="HAMP domain-like"/>
    <property type="match status" value="1"/>
</dbReference>
<dbReference type="PANTHER" id="PTHR45528:SF12">
    <property type="entry name" value="SENSOR HISTIDINE KINASE ARSS"/>
    <property type="match status" value="1"/>
</dbReference>